<keyword evidence="6 7" id="KW-0472">Membrane</keyword>
<dbReference type="InterPro" id="IPR050638">
    <property type="entry name" value="AA-Vitamin_Transporters"/>
</dbReference>
<keyword evidence="3" id="KW-1003">Cell membrane</keyword>
<name>A0A8J6NNQ9_9CHLR</name>
<gene>
    <name evidence="9" type="ORF">H8E29_14240</name>
</gene>
<feature type="transmembrane region" description="Helical" evidence="7">
    <location>
        <begin position="274"/>
        <end position="292"/>
    </location>
</feature>
<evidence type="ECO:0000256" key="5">
    <source>
        <dbReference type="ARBA" id="ARBA00022989"/>
    </source>
</evidence>
<feature type="transmembrane region" description="Helical" evidence="7">
    <location>
        <begin position="36"/>
        <end position="56"/>
    </location>
</feature>
<comment type="similarity">
    <text evidence="2">Belongs to the EamA transporter family.</text>
</comment>
<feature type="transmembrane region" description="Helical" evidence="7">
    <location>
        <begin position="219"/>
        <end position="238"/>
    </location>
</feature>
<dbReference type="EMBL" id="JACNJN010000161">
    <property type="protein sequence ID" value="MBC8336421.1"/>
    <property type="molecule type" value="Genomic_DNA"/>
</dbReference>
<dbReference type="Proteomes" id="UP000614469">
    <property type="component" value="Unassembled WGS sequence"/>
</dbReference>
<evidence type="ECO:0000256" key="4">
    <source>
        <dbReference type="ARBA" id="ARBA00022692"/>
    </source>
</evidence>
<dbReference type="InterPro" id="IPR000620">
    <property type="entry name" value="EamA_dom"/>
</dbReference>
<evidence type="ECO:0000256" key="7">
    <source>
        <dbReference type="SAM" id="Phobius"/>
    </source>
</evidence>
<feature type="transmembrane region" description="Helical" evidence="7">
    <location>
        <begin position="97"/>
        <end position="117"/>
    </location>
</feature>
<feature type="transmembrane region" description="Helical" evidence="7">
    <location>
        <begin position="12"/>
        <end position="30"/>
    </location>
</feature>
<feature type="transmembrane region" description="Helical" evidence="7">
    <location>
        <begin position="68"/>
        <end position="85"/>
    </location>
</feature>
<dbReference type="InterPro" id="IPR037185">
    <property type="entry name" value="EmrE-like"/>
</dbReference>
<evidence type="ECO:0000256" key="6">
    <source>
        <dbReference type="ARBA" id="ARBA00023136"/>
    </source>
</evidence>
<keyword evidence="4 7" id="KW-0812">Transmembrane</keyword>
<feature type="transmembrane region" description="Helical" evidence="7">
    <location>
        <begin position="187"/>
        <end position="207"/>
    </location>
</feature>
<feature type="transmembrane region" description="Helical" evidence="7">
    <location>
        <begin position="159"/>
        <end position="175"/>
    </location>
</feature>
<evidence type="ECO:0000259" key="8">
    <source>
        <dbReference type="Pfam" id="PF00892"/>
    </source>
</evidence>
<protein>
    <submittedName>
        <fullName evidence="9">DMT family transporter</fullName>
    </submittedName>
</protein>
<dbReference type="PANTHER" id="PTHR32322:SF18">
    <property type="entry name" value="S-ADENOSYLMETHIONINE_S-ADENOSYLHOMOCYSTEINE TRANSPORTER"/>
    <property type="match status" value="1"/>
</dbReference>
<dbReference type="Gene3D" id="1.10.3730.20">
    <property type="match status" value="1"/>
</dbReference>
<accession>A0A8J6NNQ9</accession>
<evidence type="ECO:0000313" key="9">
    <source>
        <dbReference type="EMBL" id="MBC8336421.1"/>
    </source>
</evidence>
<organism evidence="9 10">
    <name type="scientific">Candidatus Desulfolinea nitratireducens</name>
    <dbReference type="NCBI Taxonomy" id="2841698"/>
    <lineage>
        <taxon>Bacteria</taxon>
        <taxon>Bacillati</taxon>
        <taxon>Chloroflexota</taxon>
        <taxon>Anaerolineae</taxon>
        <taxon>Anaerolineales</taxon>
        <taxon>Anaerolineales incertae sedis</taxon>
        <taxon>Candidatus Desulfolinea</taxon>
    </lineage>
</organism>
<comment type="caution">
    <text evidence="9">The sequence shown here is derived from an EMBL/GenBank/DDBJ whole genome shotgun (WGS) entry which is preliminary data.</text>
</comment>
<feature type="domain" description="EamA" evidence="8">
    <location>
        <begin position="10"/>
        <end position="140"/>
    </location>
</feature>
<sequence length="299" mass="32427">MSKEKVFPYLEVLFAVVVWGASFIATKIGVKEVTPITIVWLRFGMGVMILGVAVAARKEFAWPAKNEWAYFALLGFLGITWHQWLQSTGLVTAQATTTAWIVATTPIFMALLAWLVLKEKLTWGQSAGIALAALGVLLVVSNGDLSGISVGNFGTPGDILILISALNWAIFSTLSRRGLQKHPAARMMFYVMTFGWIFSSVAFFTGGNLSQIPKLSFDGWMAVAFLGIFCSGLAYIAWYDALQAIPASQVGAFLYLEPLVAVLVAAVILTDEPITWVSLVGGSIILLGVYLVNRIPPKE</sequence>
<dbReference type="AlphaFoldDB" id="A0A8J6NNQ9"/>
<feature type="transmembrane region" description="Helical" evidence="7">
    <location>
        <begin position="129"/>
        <end position="153"/>
    </location>
</feature>
<comment type="subcellular location">
    <subcellularLocation>
        <location evidence="1">Cell membrane</location>
        <topology evidence="1">Multi-pass membrane protein</topology>
    </subcellularLocation>
</comment>
<feature type="domain" description="EamA" evidence="8">
    <location>
        <begin position="156"/>
        <end position="293"/>
    </location>
</feature>
<keyword evidence="5 7" id="KW-1133">Transmembrane helix</keyword>
<proteinExistence type="inferred from homology"/>
<feature type="transmembrane region" description="Helical" evidence="7">
    <location>
        <begin position="250"/>
        <end position="268"/>
    </location>
</feature>
<reference evidence="9 10" key="1">
    <citation type="submission" date="2020-08" db="EMBL/GenBank/DDBJ databases">
        <title>Bridging the membrane lipid divide: bacteria of the FCB group superphylum have the potential to synthesize archaeal ether lipids.</title>
        <authorList>
            <person name="Villanueva L."/>
            <person name="Von Meijenfeldt F.A.B."/>
            <person name="Westbye A.B."/>
            <person name="Yadav S."/>
            <person name="Hopmans E.C."/>
            <person name="Dutilh B.E."/>
            <person name="Sinninghe Damste J.S."/>
        </authorList>
    </citation>
    <scope>NUCLEOTIDE SEQUENCE [LARGE SCALE GENOMIC DNA]</scope>
    <source>
        <strain evidence="9">NIOZ-UU36</strain>
    </source>
</reference>
<dbReference type="PANTHER" id="PTHR32322">
    <property type="entry name" value="INNER MEMBRANE TRANSPORTER"/>
    <property type="match status" value="1"/>
</dbReference>
<dbReference type="GO" id="GO:0005886">
    <property type="term" value="C:plasma membrane"/>
    <property type="evidence" value="ECO:0007669"/>
    <property type="project" value="UniProtKB-SubCell"/>
</dbReference>
<dbReference type="Pfam" id="PF00892">
    <property type="entry name" value="EamA"/>
    <property type="match status" value="2"/>
</dbReference>
<dbReference type="SUPFAM" id="SSF103481">
    <property type="entry name" value="Multidrug resistance efflux transporter EmrE"/>
    <property type="match status" value="2"/>
</dbReference>
<evidence type="ECO:0000313" key="10">
    <source>
        <dbReference type="Proteomes" id="UP000614469"/>
    </source>
</evidence>
<evidence type="ECO:0000256" key="1">
    <source>
        <dbReference type="ARBA" id="ARBA00004651"/>
    </source>
</evidence>
<evidence type="ECO:0000256" key="3">
    <source>
        <dbReference type="ARBA" id="ARBA00022475"/>
    </source>
</evidence>
<evidence type="ECO:0000256" key="2">
    <source>
        <dbReference type="ARBA" id="ARBA00007362"/>
    </source>
</evidence>